<sequence length="142" mass="14779">MFSQTLLKIISAIPGSVEASLTIRPEGINRGKTLHGGAICSITDTMGSLALSSTGLHSSGVSTDIGATFVRAAGKEGDTIKILSTVLSKGRSLGFTKVELRDSSNRVVAFGHHTKFIGRSSNPELDVRFSSDGESVVAGSEK</sequence>
<dbReference type="GO" id="GO:0047617">
    <property type="term" value="F:fatty acyl-CoA hydrolase activity"/>
    <property type="evidence" value="ECO:0007669"/>
    <property type="project" value="InterPro"/>
</dbReference>
<dbReference type="SUPFAM" id="SSF54637">
    <property type="entry name" value="Thioesterase/thiol ester dehydrase-isomerase"/>
    <property type="match status" value="1"/>
</dbReference>
<dbReference type="Pfam" id="PF03061">
    <property type="entry name" value="4HBT"/>
    <property type="match status" value="1"/>
</dbReference>
<dbReference type="Gene3D" id="3.10.129.10">
    <property type="entry name" value="Hotdog Thioesterase"/>
    <property type="match status" value="1"/>
</dbReference>
<dbReference type="InterPro" id="IPR006683">
    <property type="entry name" value="Thioestr_dom"/>
</dbReference>
<organism evidence="4">
    <name type="scientific">Phaffia rhodozyma</name>
    <name type="common">Yeast</name>
    <name type="synonym">Xanthophyllomyces dendrorhous</name>
    <dbReference type="NCBI Taxonomy" id="264483"/>
    <lineage>
        <taxon>Eukaryota</taxon>
        <taxon>Fungi</taxon>
        <taxon>Dikarya</taxon>
        <taxon>Basidiomycota</taxon>
        <taxon>Agaricomycotina</taxon>
        <taxon>Tremellomycetes</taxon>
        <taxon>Cystofilobasidiales</taxon>
        <taxon>Mrakiaceae</taxon>
        <taxon>Phaffia</taxon>
    </lineage>
</organism>
<evidence type="ECO:0000313" key="4">
    <source>
        <dbReference type="EMBL" id="CED82981.1"/>
    </source>
</evidence>
<dbReference type="CDD" id="cd03443">
    <property type="entry name" value="PaaI_thioesterase"/>
    <property type="match status" value="1"/>
</dbReference>
<feature type="domain" description="Thioesterase" evidence="3">
    <location>
        <begin position="32"/>
        <end position="108"/>
    </location>
</feature>
<protein>
    <submittedName>
        <fullName evidence="4">HGG motif-containing thioesterase</fullName>
    </submittedName>
</protein>
<dbReference type="NCBIfam" id="TIGR00369">
    <property type="entry name" value="unchar_dom_1"/>
    <property type="match status" value="1"/>
</dbReference>
<name>A0A0F7SNL0_PHARH</name>
<dbReference type="InterPro" id="IPR029069">
    <property type="entry name" value="HotDog_dom_sf"/>
</dbReference>
<dbReference type="PANTHER" id="PTHR21660">
    <property type="entry name" value="THIOESTERASE SUPERFAMILY MEMBER-RELATED"/>
    <property type="match status" value="1"/>
</dbReference>
<comment type="similarity">
    <text evidence="1">Belongs to the thioesterase PaaI family.</text>
</comment>
<dbReference type="AlphaFoldDB" id="A0A0F7SNL0"/>
<dbReference type="EMBL" id="LN483142">
    <property type="protein sequence ID" value="CED82981.1"/>
    <property type="molecule type" value="Genomic_DNA"/>
</dbReference>
<keyword evidence="2" id="KW-0378">Hydrolase</keyword>
<evidence type="ECO:0000256" key="1">
    <source>
        <dbReference type="ARBA" id="ARBA00008324"/>
    </source>
</evidence>
<dbReference type="PANTHER" id="PTHR21660:SF1">
    <property type="entry name" value="ACYL-COENZYME A THIOESTERASE 13"/>
    <property type="match status" value="1"/>
</dbReference>
<dbReference type="InterPro" id="IPR039298">
    <property type="entry name" value="ACOT13"/>
</dbReference>
<dbReference type="InterPro" id="IPR003736">
    <property type="entry name" value="PAAI_dom"/>
</dbReference>
<proteinExistence type="inferred from homology"/>
<evidence type="ECO:0000256" key="2">
    <source>
        <dbReference type="ARBA" id="ARBA00022801"/>
    </source>
</evidence>
<accession>A0A0F7SNL0</accession>
<evidence type="ECO:0000259" key="3">
    <source>
        <dbReference type="Pfam" id="PF03061"/>
    </source>
</evidence>
<reference evidence="4" key="1">
    <citation type="submission" date="2014-08" db="EMBL/GenBank/DDBJ databases">
        <authorList>
            <person name="Sharma Rahul"/>
            <person name="Thines Marco"/>
        </authorList>
    </citation>
    <scope>NUCLEOTIDE SEQUENCE</scope>
</reference>